<dbReference type="EMBL" id="CM045771">
    <property type="protein sequence ID" value="KAI7989091.1"/>
    <property type="molecule type" value="Genomic_DNA"/>
</dbReference>
<name>A0ACC0FNS2_9ERIC</name>
<reference evidence="1 2" key="1">
    <citation type="journal article" date="2022" name="Plant J.">
        <title>Chromosome-level genome of Camellia lanceoleosa provides a valuable resource for understanding genome evolution and self-incompatibility.</title>
        <authorList>
            <person name="Gong W."/>
            <person name="Xiao S."/>
            <person name="Wang L."/>
            <person name="Liao Z."/>
            <person name="Chang Y."/>
            <person name="Mo W."/>
            <person name="Hu G."/>
            <person name="Li W."/>
            <person name="Zhao G."/>
            <person name="Zhu H."/>
            <person name="Hu X."/>
            <person name="Ji K."/>
            <person name="Xiang X."/>
            <person name="Song Q."/>
            <person name="Yuan D."/>
            <person name="Jin S."/>
            <person name="Zhang L."/>
        </authorList>
    </citation>
    <scope>NUCLEOTIDE SEQUENCE [LARGE SCALE GENOMIC DNA]</scope>
    <source>
        <strain evidence="1">SQ_2022a</strain>
    </source>
</reference>
<keyword evidence="2" id="KW-1185">Reference proteome</keyword>
<comment type="caution">
    <text evidence="1">The sequence shown here is derived from an EMBL/GenBank/DDBJ whole genome shotgun (WGS) entry which is preliminary data.</text>
</comment>
<evidence type="ECO:0000313" key="2">
    <source>
        <dbReference type="Proteomes" id="UP001060215"/>
    </source>
</evidence>
<evidence type="ECO:0000313" key="1">
    <source>
        <dbReference type="EMBL" id="KAI7989091.1"/>
    </source>
</evidence>
<organism evidence="1 2">
    <name type="scientific">Camellia lanceoleosa</name>
    <dbReference type="NCBI Taxonomy" id="1840588"/>
    <lineage>
        <taxon>Eukaryota</taxon>
        <taxon>Viridiplantae</taxon>
        <taxon>Streptophyta</taxon>
        <taxon>Embryophyta</taxon>
        <taxon>Tracheophyta</taxon>
        <taxon>Spermatophyta</taxon>
        <taxon>Magnoliopsida</taxon>
        <taxon>eudicotyledons</taxon>
        <taxon>Gunneridae</taxon>
        <taxon>Pentapetalae</taxon>
        <taxon>asterids</taxon>
        <taxon>Ericales</taxon>
        <taxon>Theaceae</taxon>
        <taxon>Camellia</taxon>
    </lineage>
</organism>
<sequence>MTENSFHMNYTEDFEILHGDLQGLQDTMNFLNSVAELDAVNDSGKNTEKPWMRERMAAAGIFNWEEEIFVARAPGRLDVVGEIADYSGSLVLQ</sequence>
<proteinExistence type="predicted"/>
<dbReference type="Proteomes" id="UP001060215">
    <property type="component" value="Chromosome 14"/>
</dbReference>
<protein>
    <submittedName>
        <fullName evidence="1">L-arabinokinase</fullName>
    </submittedName>
</protein>
<gene>
    <name evidence="1" type="ORF">LOK49_LG13G02938</name>
</gene>
<accession>A0ACC0FNS2</accession>